<name>A0ACB9QJ56_9MYRT</name>
<accession>A0ACB9QJ56</accession>
<comment type="caution">
    <text evidence="1">The sequence shown here is derived from an EMBL/GenBank/DDBJ whole genome shotgun (WGS) entry which is preliminary data.</text>
</comment>
<organism evidence="1 2">
    <name type="scientific">Melastoma candidum</name>
    <dbReference type="NCBI Taxonomy" id="119954"/>
    <lineage>
        <taxon>Eukaryota</taxon>
        <taxon>Viridiplantae</taxon>
        <taxon>Streptophyta</taxon>
        <taxon>Embryophyta</taxon>
        <taxon>Tracheophyta</taxon>
        <taxon>Spermatophyta</taxon>
        <taxon>Magnoliopsida</taxon>
        <taxon>eudicotyledons</taxon>
        <taxon>Gunneridae</taxon>
        <taxon>Pentapetalae</taxon>
        <taxon>rosids</taxon>
        <taxon>malvids</taxon>
        <taxon>Myrtales</taxon>
        <taxon>Melastomataceae</taxon>
        <taxon>Melastomatoideae</taxon>
        <taxon>Melastomateae</taxon>
        <taxon>Melastoma</taxon>
    </lineage>
</organism>
<protein>
    <submittedName>
        <fullName evidence="1">Uncharacterized protein</fullName>
    </submittedName>
</protein>
<evidence type="ECO:0000313" key="2">
    <source>
        <dbReference type="Proteomes" id="UP001057402"/>
    </source>
</evidence>
<evidence type="ECO:0000313" key="1">
    <source>
        <dbReference type="EMBL" id="KAI4366480.1"/>
    </source>
</evidence>
<sequence length="336" mass="36347">MMMKCLRGRAFGLLSPWTDRGFGGSRSPTPPVSIGFGFRRGLSVASSGGFCLEGSRGTCYGEKEVASPLLRKNIAVKAVGDRHSEMESRGQGQEQEQDLRIARIASAIRAIPDFPKPGIMFQDITTLLLDPEAFKDSIDLFVERYKDKNISVVAGIEARGFIFGPPIALAIGAKFVPMRKPGKLPGEVISEEYSLEYGTDVMEMHVGAVQEGDRALVVDDLIATGGTLGAAISLLERVGVTVVECACLIELHELKGRENIHAAGAANSLRISVIQKKGVDQRGAEDLAEPHPQWNQVDVSTALEEAAHCVKFQQLQIKVITATTQNTDNLKGYLII</sequence>
<proteinExistence type="predicted"/>
<keyword evidence="2" id="KW-1185">Reference proteome</keyword>
<dbReference type="Proteomes" id="UP001057402">
    <property type="component" value="Chromosome 6"/>
</dbReference>
<gene>
    <name evidence="1" type="ORF">MLD38_022353</name>
</gene>
<dbReference type="EMBL" id="CM042885">
    <property type="protein sequence ID" value="KAI4366480.1"/>
    <property type="molecule type" value="Genomic_DNA"/>
</dbReference>
<reference evidence="2" key="1">
    <citation type="journal article" date="2023" name="Front. Plant Sci.">
        <title>Chromosomal-level genome assembly of Melastoma candidum provides insights into trichome evolution.</title>
        <authorList>
            <person name="Zhong Y."/>
            <person name="Wu W."/>
            <person name="Sun C."/>
            <person name="Zou P."/>
            <person name="Liu Y."/>
            <person name="Dai S."/>
            <person name="Zhou R."/>
        </authorList>
    </citation>
    <scope>NUCLEOTIDE SEQUENCE [LARGE SCALE GENOMIC DNA]</scope>
</reference>